<dbReference type="InterPro" id="IPR011006">
    <property type="entry name" value="CheY-like_superfamily"/>
</dbReference>
<feature type="domain" description="Response regulatory" evidence="4">
    <location>
        <begin position="133"/>
        <end position="251"/>
    </location>
</feature>
<dbReference type="AlphaFoldDB" id="A0A554X0N9"/>
<dbReference type="PANTHER" id="PTHR45138:SF9">
    <property type="entry name" value="DIGUANYLATE CYCLASE DGCM-RELATED"/>
    <property type="match status" value="1"/>
</dbReference>
<dbReference type="SUPFAM" id="SSF52172">
    <property type="entry name" value="CheY-like"/>
    <property type="match status" value="2"/>
</dbReference>
<organism evidence="6 7">
    <name type="scientific">Tepidimonas taiwanensis</name>
    <dbReference type="NCBI Taxonomy" id="307486"/>
    <lineage>
        <taxon>Bacteria</taxon>
        <taxon>Pseudomonadati</taxon>
        <taxon>Pseudomonadota</taxon>
        <taxon>Betaproteobacteria</taxon>
        <taxon>Burkholderiales</taxon>
        <taxon>Tepidimonas</taxon>
    </lineage>
</organism>
<evidence type="ECO:0000259" key="4">
    <source>
        <dbReference type="PROSITE" id="PS50110"/>
    </source>
</evidence>
<evidence type="ECO:0000259" key="5">
    <source>
        <dbReference type="PROSITE" id="PS50887"/>
    </source>
</evidence>
<evidence type="ECO:0000313" key="6">
    <source>
        <dbReference type="EMBL" id="TSE29394.1"/>
    </source>
</evidence>
<dbReference type="Gene3D" id="3.40.50.2300">
    <property type="match status" value="2"/>
</dbReference>
<sequence length="432" mass="47963">MHSVRMMHTLLVDPGGASSALLMTTLQRFGLVVTRVGSVEEALARARETAFDLVITAWVLPDGDGIALSQRLRPLLSEAAPIILISASVSAERLDDAFRAGVTDVFTRDDPEQLENFLRYFLASHTDAVVGARVLLVEDSPAQQQHLAAMLQRRGYLVDVASSVEAARELMRQHDHEVYLVDLVLLGAQSGIGLIRQLRRKAEDFVLRPVIVLTGFHDTARKNELYRLGVNDYVVKPAPDVELLARVYNLVFMRRMYQQLQERERLLQAMALTDPVTHIPNRHTYDQAGERYLERARRDGKPLSVLVVDIDHFKRVNDRHGHAFGDRILAQVAQALSQALRVNDMVARYGGEEFVALLPGCGAACAVRKAEDIRQRIEAQVRTPDGPVTVSVGIAVIEPTADERIAQAFGRADAALYQAKREGRNCVRLASG</sequence>
<dbReference type="Proteomes" id="UP000317763">
    <property type="component" value="Unassembled WGS sequence"/>
</dbReference>
<dbReference type="SUPFAM" id="SSF55073">
    <property type="entry name" value="Nucleotide cyclase"/>
    <property type="match status" value="1"/>
</dbReference>
<protein>
    <recommendedName>
        <fullName evidence="1">diguanylate cyclase</fullName>
        <ecNumber evidence="1">2.7.7.65</ecNumber>
    </recommendedName>
</protein>
<dbReference type="PANTHER" id="PTHR45138">
    <property type="entry name" value="REGULATORY COMPONENTS OF SENSORY TRANSDUCTION SYSTEM"/>
    <property type="match status" value="1"/>
</dbReference>
<dbReference type="InterPro" id="IPR029787">
    <property type="entry name" value="Nucleotide_cyclase"/>
</dbReference>
<gene>
    <name evidence="6" type="primary">pleD_4</name>
    <name evidence="6" type="ORF">Ttaiw_02305</name>
</gene>
<dbReference type="PROSITE" id="PS50887">
    <property type="entry name" value="GGDEF"/>
    <property type="match status" value="1"/>
</dbReference>
<comment type="caution">
    <text evidence="6">The sequence shown here is derived from an EMBL/GenBank/DDBJ whole genome shotgun (WGS) entry which is preliminary data.</text>
</comment>
<reference evidence="6 7" key="1">
    <citation type="submission" date="2019-07" db="EMBL/GenBank/DDBJ databases">
        <title>Tepidimonas taiwanensis I1-1 draft genome.</title>
        <authorList>
            <person name="Da Costa M.S."/>
            <person name="Froufe H.J.C."/>
            <person name="Egas C."/>
            <person name="Albuquerque L."/>
        </authorList>
    </citation>
    <scope>NUCLEOTIDE SEQUENCE [LARGE SCALE GENOMIC DNA]</scope>
    <source>
        <strain evidence="6 7">I1-1</strain>
    </source>
</reference>
<dbReference type="NCBIfam" id="TIGR00254">
    <property type="entry name" value="GGDEF"/>
    <property type="match status" value="1"/>
</dbReference>
<dbReference type="Pfam" id="PF00072">
    <property type="entry name" value="Response_reg"/>
    <property type="match status" value="2"/>
</dbReference>
<dbReference type="InterPro" id="IPR001789">
    <property type="entry name" value="Sig_transdc_resp-reg_receiver"/>
</dbReference>
<dbReference type="PROSITE" id="PS50110">
    <property type="entry name" value="RESPONSE_REGULATORY"/>
    <property type="match status" value="2"/>
</dbReference>
<name>A0A554X0N9_9BURK</name>
<dbReference type="InterPro" id="IPR043128">
    <property type="entry name" value="Rev_trsase/Diguanyl_cyclase"/>
</dbReference>
<dbReference type="OrthoDB" id="9813903at2"/>
<proteinExistence type="predicted"/>
<dbReference type="CDD" id="cd00156">
    <property type="entry name" value="REC"/>
    <property type="match status" value="2"/>
</dbReference>
<feature type="domain" description="GGDEF" evidence="5">
    <location>
        <begin position="301"/>
        <end position="432"/>
    </location>
</feature>
<dbReference type="FunFam" id="3.30.70.270:FF:000001">
    <property type="entry name" value="Diguanylate cyclase domain protein"/>
    <property type="match status" value="1"/>
</dbReference>
<feature type="domain" description="Response regulatory" evidence="4">
    <location>
        <begin position="8"/>
        <end position="123"/>
    </location>
</feature>
<dbReference type="Gene3D" id="3.30.70.270">
    <property type="match status" value="1"/>
</dbReference>
<keyword evidence="3" id="KW-0597">Phosphoprotein</keyword>
<dbReference type="CDD" id="cd01949">
    <property type="entry name" value="GGDEF"/>
    <property type="match status" value="1"/>
</dbReference>
<dbReference type="InterPro" id="IPR050469">
    <property type="entry name" value="Diguanylate_Cyclase"/>
</dbReference>
<accession>A0A554X0N9</accession>
<dbReference type="SMART" id="SM00448">
    <property type="entry name" value="REC"/>
    <property type="match status" value="2"/>
</dbReference>
<evidence type="ECO:0000256" key="3">
    <source>
        <dbReference type="PROSITE-ProRule" id="PRU00169"/>
    </source>
</evidence>
<dbReference type="EC" id="2.7.7.65" evidence="1"/>
<comment type="catalytic activity">
    <reaction evidence="2">
        <text>2 GTP = 3',3'-c-di-GMP + 2 diphosphate</text>
        <dbReference type="Rhea" id="RHEA:24898"/>
        <dbReference type="ChEBI" id="CHEBI:33019"/>
        <dbReference type="ChEBI" id="CHEBI:37565"/>
        <dbReference type="ChEBI" id="CHEBI:58805"/>
        <dbReference type="EC" id="2.7.7.65"/>
    </reaction>
</comment>
<feature type="modified residue" description="4-aspartylphosphate" evidence="3">
    <location>
        <position position="182"/>
    </location>
</feature>
<keyword evidence="7" id="KW-1185">Reference proteome</keyword>
<evidence type="ECO:0000256" key="2">
    <source>
        <dbReference type="ARBA" id="ARBA00034247"/>
    </source>
</evidence>
<comment type="caution">
    <text evidence="3">Lacks conserved residue(s) required for the propagation of feature annotation.</text>
</comment>
<dbReference type="EMBL" id="VJOM01000035">
    <property type="protein sequence ID" value="TSE29394.1"/>
    <property type="molecule type" value="Genomic_DNA"/>
</dbReference>
<evidence type="ECO:0000313" key="7">
    <source>
        <dbReference type="Proteomes" id="UP000317763"/>
    </source>
</evidence>
<evidence type="ECO:0000256" key="1">
    <source>
        <dbReference type="ARBA" id="ARBA00012528"/>
    </source>
</evidence>
<dbReference type="Pfam" id="PF00990">
    <property type="entry name" value="GGDEF"/>
    <property type="match status" value="1"/>
</dbReference>
<dbReference type="GO" id="GO:0000160">
    <property type="term" value="P:phosphorelay signal transduction system"/>
    <property type="evidence" value="ECO:0007669"/>
    <property type="project" value="InterPro"/>
</dbReference>
<dbReference type="GO" id="GO:0052621">
    <property type="term" value="F:diguanylate cyclase activity"/>
    <property type="evidence" value="ECO:0007669"/>
    <property type="project" value="UniProtKB-EC"/>
</dbReference>
<dbReference type="SMART" id="SM00267">
    <property type="entry name" value="GGDEF"/>
    <property type="match status" value="1"/>
</dbReference>
<dbReference type="STRING" id="307486.GCA_000807215_02387"/>
<dbReference type="InterPro" id="IPR000160">
    <property type="entry name" value="GGDEF_dom"/>
</dbReference>